<sequence>MHKRLKQSYRKVFTAGIINGIGDRFNQVAVLAMVLSITGSGVAVGGALAIRIIPYLFFSPLGGWLSTVFSLKRIMVVTDLVRILFALSLLLVDGSKDLWIVYTVLFLLAGSEAIYQPVRRTYLSRHMDKEDLLRVNKLEQVLLGIVLIMGSAVGGVVSYLFSPQLVFIINAFTFLLAALILLTLHETKVIISSSKETVLSVIKCGWKVTMEHSLFRKLFLIEASISAADGIFNVLISVYAYQRFQMGDIGIGLFYGALGLGLVLSMWFPIGKKNVLMPFAIVTIFMEGLFQILLSQVNGFHYALLLFSFISLSGGIGKGAMDTILMKQLPKESQGPVYSLFDMVSNVVMGMSMFVTGIMLTLYPSPVMGSIAGGIFIIVSFAGFYGLHRDQSFQGVRVQDKGIEK</sequence>
<keyword evidence="3" id="KW-1003">Cell membrane</keyword>
<evidence type="ECO:0000313" key="8">
    <source>
        <dbReference type="EMBL" id="WIF99692.1"/>
    </source>
</evidence>
<dbReference type="InterPro" id="IPR036259">
    <property type="entry name" value="MFS_trans_sf"/>
</dbReference>
<feature type="transmembrane region" description="Helical" evidence="7">
    <location>
        <begin position="28"/>
        <end position="53"/>
    </location>
</feature>
<keyword evidence="5 7" id="KW-1133">Transmembrane helix</keyword>
<keyword evidence="6 7" id="KW-0472">Membrane</keyword>
<organism evidence="8 9">
    <name type="scientific">Pontibacillus chungwhensis</name>
    <dbReference type="NCBI Taxonomy" id="265426"/>
    <lineage>
        <taxon>Bacteria</taxon>
        <taxon>Bacillati</taxon>
        <taxon>Bacillota</taxon>
        <taxon>Bacilli</taxon>
        <taxon>Bacillales</taxon>
        <taxon>Bacillaceae</taxon>
        <taxon>Pontibacillus</taxon>
    </lineage>
</organism>
<dbReference type="Pfam" id="PF07690">
    <property type="entry name" value="MFS_1"/>
    <property type="match status" value="1"/>
</dbReference>
<keyword evidence="9" id="KW-1185">Reference proteome</keyword>
<evidence type="ECO:0000313" key="9">
    <source>
        <dbReference type="Proteomes" id="UP001236652"/>
    </source>
</evidence>
<feature type="transmembrane region" description="Helical" evidence="7">
    <location>
        <begin position="167"/>
        <end position="185"/>
    </location>
</feature>
<dbReference type="PANTHER" id="PTHR43266">
    <property type="entry name" value="MACROLIDE-EFFLUX PROTEIN"/>
    <property type="match status" value="1"/>
</dbReference>
<gene>
    <name evidence="8" type="ORF">QNI29_08575</name>
</gene>
<keyword evidence="4 7" id="KW-0812">Transmembrane</keyword>
<feature type="transmembrane region" description="Helical" evidence="7">
    <location>
        <begin position="275"/>
        <end position="294"/>
    </location>
</feature>
<dbReference type="RefSeq" id="WP_231416048.1">
    <property type="nucleotide sequence ID" value="NZ_CP126446.1"/>
</dbReference>
<dbReference type="SUPFAM" id="SSF103473">
    <property type="entry name" value="MFS general substrate transporter"/>
    <property type="match status" value="1"/>
</dbReference>
<feature type="transmembrane region" description="Helical" evidence="7">
    <location>
        <begin position="337"/>
        <end position="361"/>
    </location>
</feature>
<evidence type="ECO:0000256" key="7">
    <source>
        <dbReference type="SAM" id="Phobius"/>
    </source>
</evidence>
<keyword evidence="2" id="KW-0813">Transport</keyword>
<evidence type="ECO:0000256" key="4">
    <source>
        <dbReference type="ARBA" id="ARBA00022692"/>
    </source>
</evidence>
<reference evidence="8 9" key="1">
    <citation type="submission" date="2023-05" db="EMBL/GenBank/DDBJ databases">
        <title>Comparative genomics reveals the evidence of polycyclic aromatic hydrocarbons degradation in moderately halophilic genus Pontibacillus.</title>
        <authorList>
            <person name="Yang H."/>
            <person name="Qian Z."/>
        </authorList>
    </citation>
    <scope>NUCLEOTIDE SEQUENCE [LARGE SCALE GENOMIC DNA]</scope>
    <source>
        <strain evidence="9">HN14</strain>
    </source>
</reference>
<feature type="transmembrane region" description="Helical" evidence="7">
    <location>
        <begin position="218"/>
        <end position="241"/>
    </location>
</feature>
<feature type="transmembrane region" description="Helical" evidence="7">
    <location>
        <begin position="98"/>
        <end position="118"/>
    </location>
</feature>
<evidence type="ECO:0000256" key="5">
    <source>
        <dbReference type="ARBA" id="ARBA00022989"/>
    </source>
</evidence>
<dbReference type="PANTHER" id="PTHR43266:SF2">
    <property type="entry name" value="MAJOR FACILITATOR SUPERFAMILY (MFS) PROFILE DOMAIN-CONTAINING PROTEIN"/>
    <property type="match status" value="1"/>
</dbReference>
<feature type="transmembrane region" description="Helical" evidence="7">
    <location>
        <begin position="300"/>
        <end position="317"/>
    </location>
</feature>
<evidence type="ECO:0000256" key="2">
    <source>
        <dbReference type="ARBA" id="ARBA00022448"/>
    </source>
</evidence>
<accession>A0ABY8V174</accession>
<evidence type="ECO:0000256" key="3">
    <source>
        <dbReference type="ARBA" id="ARBA00022475"/>
    </source>
</evidence>
<feature type="transmembrane region" description="Helical" evidence="7">
    <location>
        <begin position="138"/>
        <end position="161"/>
    </location>
</feature>
<name>A0ABY8V174_9BACI</name>
<dbReference type="Gene3D" id="1.20.1250.20">
    <property type="entry name" value="MFS general substrate transporter like domains"/>
    <property type="match status" value="1"/>
</dbReference>
<dbReference type="CDD" id="cd06173">
    <property type="entry name" value="MFS_MefA_like"/>
    <property type="match status" value="1"/>
</dbReference>
<comment type="subcellular location">
    <subcellularLocation>
        <location evidence="1">Cell membrane</location>
        <topology evidence="1">Multi-pass membrane protein</topology>
    </subcellularLocation>
</comment>
<dbReference type="InterPro" id="IPR011701">
    <property type="entry name" value="MFS"/>
</dbReference>
<dbReference type="Proteomes" id="UP001236652">
    <property type="component" value="Chromosome"/>
</dbReference>
<protein>
    <submittedName>
        <fullName evidence="8">MFS transporter</fullName>
    </submittedName>
</protein>
<feature type="transmembrane region" description="Helical" evidence="7">
    <location>
        <begin position="367"/>
        <end position="387"/>
    </location>
</feature>
<dbReference type="EMBL" id="CP126446">
    <property type="protein sequence ID" value="WIF99692.1"/>
    <property type="molecule type" value="Genomic_DNA"/>
</dbReference>
<evidence type="ECO:0000256" key="1">
    <source>
        <dbReference type="ARBA" id="ARBA00004651"/>
    </source>
</evidence>
<evidence type="ECO:0000256" key="6">
    <source>
        <dbReference type="ARBA" id="ARBA00023136"/>
    </source>
</evidence>
<proteinExistence type="predicted"/>
<feature type="transmembrane region" description="Helical" evidence="7">
    <location>
        <begin position="247"/>
        <end position="268"/>
    </location>
</feature>